<evidence type="ECO:0000256" key="1">
    <source>
        <dbReference type="SAM" id="Phobius"/>
    </source>
</evidence>
<protein>
    <submittedName>
        <fullName evidence="2">Uncharacterized protein</fullName>
    </submittedName>
</protein>
<dbReference type="InterPro" id="IPR021534">
    <property type="entry name" value="DUF3192"/>
</dbReference>
<proteinExistence type="predicted"/>
<dbReference type="Pfam" id="PF11399">
    <property type="entry name" value="DUF3192"/>
    <property type="match status" value="1"/>
</dbReference>
<organism evidence="2 3">
    <name type="scientific">Ferrimonas sediminum</name>
    <dbReference type="NCBI Taxonomy" id="718193"/>
    <lineage>
        <taxon>Bacteria</taxon>
        <taxon>Pseudomonadati</taxon>
        <taxon>Pseudomonadota</taxon>
        <taxon>Gammaproteobacteria</taxon>
        <taxon>Alteromonadales</taxon>
        <taxon>Ferrimonadaceae</taxon>
        <taxon>Ferrimonas</taxon>
    </lineage>
</organism>
<gene>
    <name evidence="2" type="ORF">SAMN04488540_104295</name>
</gene>
<dbReference type="Proteomes" id="UP000199527">
    <property type="component" value="Unassembled WGS sequence"/>
</dbReference>
<dbReference type="RefSeq" id="WP_245709892.1">
    <property type="nucleotide sequence ID" value="NZ_FNEM01000004.1"/>
</dbReference>
<dbReference type="EMBL" id="FNEM01000004">
    <property type="protein sequence ID" value="SDJ03945.1"/>
    <property type="molecule type" value="Genomic_DNA"/>
</dbReference>
<keyword evidence="3" id="KW-1185">Reference proteome</keyword>
<name>A0A1G8QHR6_9GAMM</name>
<keyword evidence="1" id="KW-1133">Transmembrane helix</keyword>
<accession>A0A1G8QHR6</accession>
<dbReference type="AlphaFoldDB" id="A0A1G8QHR6"/>
<keyword evidence="1" id="KW-0812">Transmembrane</keyword>
<evidence type="ECO:0000313" key="3">
    <source>
        <dbReference type="Proteomes" id="UP000199527"/>
    </source>
</evidence>
<feature type="transmembrane region" description="Helical" evidence="1">
    <location>
        <begin position="12"/>
        <end position="33"/>
    </location>
</feature>
<sequence length="142" mass="15672">MQARRPKSTNMFKVISLIVGGYLIFAGLLIALYEPSPEDANAMDWEDRQQLNQQVIATLSLGTSKQEVLQQLGAPNFNDAQIVDGTQVQLIRYRTHHVSSDGETTPDECTPLLFVANELVGIGDQAVARYQNADRLQTSASH</sequence>
<reference evidence="3" key="1">
    <citation type="submission" date="2016-10" db="EMBL/GenBank/DDBJ databases">
        <authorList>
            <person name="Varghese N."/>
            <person name="Submissions S."/>
        </authorList>
    </citation>
    <scope>NUCLEOTIDE SEQUENCE [LARGE SCALE GENOMIC DNA]</scope>
    <source>
        <strain evidence="3">DSM 23317</strain>
    </source>
</reference>
<keyword evidence="1" id="KW-0472">Membrane</keyword>
<evidence type="ECO:0000313" key="2">
    <source>
        <dbReference type="EMBL" id="SDJ03945.1"/>
    </source>
</evidence>